<reference key="2">
    <citation type="submission" date="2011-10" db="EMBL/GenBank/DDBJ databases">
        <title>The genome and transcriptome sequence of Clonorchis sinensis provide insights into the carcinogenic liver fluke.</title>
        <authorList>
            <person name="Wang X."/>
            <person name="Huang Y."/>
            <person name="Chen W."/>
            <person name="Liu H."/>
            <person name="Guo L."/>
            <person name="Chen Y."/>
            <person name="Luo F."/>
            <person name="Zhou W."/>
            <person name="Sun J."/>
            <person name="Mao Q."/>
            <person name="Liang P."/>
            <person name="Zhou C."/>
            <person name="Tian Y."/>
            <person name="Men J."/>
            <person name="Lv X."/>
            <person name="Huang L."/>
            <person name="Zhou J."/>
            <person name="Hu Y."/>
            <person name="Li R."/>
            <person name="Zhang F."/>
            <person name="Lei H."/>
            <person name="Li X."/>
            <person name="Hu X."/>
            <person name="Liang C."/>
            <person name="Xu J."/>
            <person name="Wu Z."/>
            <person name="Yu X."/>
        </authorList>
    </citation>
    <scope>NUCLEOTIDE SEQUENCE</scope>
    <source>
        <strain>Henan</strain>
    </source>
</reference>
<gene>
    <name evidence="1" type="ORF">CLF_112799</name>
</gene>
<name>G7YX07_CLOSI</name>
<proteinExistence type="predicted"/>
<dbReference type="Proteomes" id="UP000008909">
    <property type="component" value="Unassembled WGS sequence"/>
</dbReference>
<evidence type="ECO:0000313" key="1">
    <source>
        <dbReference type="EMBL" id="GAA57487.1"/>
    </source>
</evidence>
<protein>
    <submittedName>
        <fullName evidence="1">Uncharacterized protein</fullName>
    </submittedName>
</protein>
<accession>G7YX07</accession>
<dbReference type="EMBL" id="DF144788">
    <property type="protein sequence ID" value="GAA57487.1"/>
    <property type="molecule type" value="Genomic_DNA"/>
</dbReference>
<feature type="non-terminal residue" evidence="1">
    <location>
        <position position="344"/>
    </location>
</feature>
<organism evidence="1 2">
    <name type="scientific">Clonorchis sinensis</name>
    <name type="common">Chinese liver fluke</name>
    <dbReference type="NCBI Taxonomy" id="79923"/>
    <lineage>
        <taxon>Eukaryota</taxon>
        <taxon>Metazoa</taxon>
        <taxon>Spiralia</taxon>
        <taxon>Lophotrochozoa</taxon>
        <taxon>Platyhelminthes</taxon>
        <taxon>Trematoda</taxon>
        <taxon>Digenea</taxon>
        <taxon>Opisthorchiida</taxon>
        <taxon>Opisthorchiata</taxon>
        <taxon>Opisthorchiidae</taxon>
        <taxon>Clonorchis</taxon>
    </lineage>
</organism>
<evidence type="ECO:0000313" key="2">
    <source>
        <dbReference type="Proteomes" id="UP000008909"/>
    </source>
</evidence>
<sequence>MTHTVVENTLRFLGLISSGYLLDACDTSVVNVRELFWKSYIREAKHVPNGDLTNAAKIIQLNSIAWFDDFRIFVKIYEYSNVIVSHATPKVEIPCLFFRCNLCSVPQAPEIRISHRLLVIHTCIEELYCVERWTSSQLRDRSVPFDDWNGDPVTVPVVSVIGPPFGTSQSSGVTGGRKTAFARITFSVAKSFLKQRIYLTIRRSCDIRHQACQHNQDLQTIFSPADFQLLKTKATEVKAIQGQYFKEKQISKSERLFRKTQLSRQGIWCRLYSRIAIQTQLYGLQKLHTPNVPVTVIPVGPEHNLMQRILRRQVKRFGVAELSSLRLVQRPIFERVPGHNPALQ</sequence>
<dbReference type="AlphaFoldDB" id="G7YX07"/>
<keyword evidence="2" id="KW-1185">Reference proteome</keyword>
<reference evidence="1" key="1">
    <citation type="journal article" date="2011" name="Genome Biol.">
        <title>The draft genome of the carcinogenic human liver fluke Clonorchis sinensis.</title>
        <authorList>
            <person name="Wang X."/>
            <person name="Chen W."/>
            <person name="Huang Y."/>
            <person name="Sun J."/>
            <person name="Men J."/>
            <person name="Liu H."/>
            <person name="Luo F."/>
            <person name="Guo L."/>
            <person name="Lv X."/>
            <person name="Deng C."/>
            <person name="Zhou C."/>
            <person name="Fan Y."/>
            <person name="Li X."/>
            <person name="Huang L."/>
            <person name="Hu Y."/>
            <person name="Liang C."/>
            <person name="Hu X."/>
            <person name="Xu J."/>
            <person name="Yu X."/>
        </authorList>
    </citation>
    <scope>NUCLEOTIDE SEQUENCE [LARGE SCALE GENOMIC DNA]</scope>
    <source>
        <strain evidence="1">Henan</strain>
    </source>
</reference>